<sequence length="655" mass="71178">MSSPALHRLPVRMLGDLVSPRALERILQDAAHARGTTSDKLDAVMLEDILKREVFKRLQLSVPAALAKRRVSDVIDQLLKTTQERLLPSFAENTIVQLEDGAKRFGLYFDWPEAQRLRGILGVARQEEEAGKDTGMLLQEGQDLIARMERRLQEGLVAQAQDLAELQATFRRVQAMGGKEVRRLENLISQLADAQKQGTLLPAEVERARNITFTLRKQLESSVVQTLTAEGNVDAPQMAPVSAEMQAEVQARVLVLEQEHATRQLADLGREFGPLLHARADLDARHNKLKNQQHGGSLLPEVVSAWRTELEAARDAALSVQRSELDTISAQLAGLPDSPTVQAARLKLDVARMTLSGGGLATDELRELSVTLNALTSPDLDQAAAELLLERQRELMDVERAAREVPGADMDLAPGLEAARAAMARGEDVDLAALWTLLERRMGEAAQQREDFDARADHVVNEYDTVRHLAGETTQRLGRLAESLRAQRRLGPMSADARENYTQTLADAEAMLQEARAEYRAAQEVTSTFGADALSGLLDVFDFGGGMGDGPLDSGSGGGGIFGVGAAVTPSADPRPNDAWLVQGGVILEGVHDAGAVKLASLLDQASALGLRHLSARDAAYAWVAQQDNGGRWRLARARDEASLSLNAGRWVQQG</sequence>
<reference evidence="2 3" key="1">
    <citation type="submission" date="2024-09" db="EMBL/GenBank/DDBJ databases">
        <authorList>
            <person name="Sun Q."/>
            <person name="Mori K."/>
        </authorList>
    </citation>
    <scope>NUCLEOTIDE SEQUENCE [LARGE SCALE GENOMIC DNA]</scope>
    <source>
        <strain evidence="2 3">JCM 13503</strain>
    </source>
</reference>
<proteinExistence type="predicted"/>
<keyword evidence="1" id="KW-0175">Coiled coil</keyword>
<evidence type="ECO:0000256" key="1">
    <source>
        <dbReference type="SAM" id="Coils"/>
    </source>
</evidence>
<protein>
    <submittedName>
        <fullName evidence="2">Uncharacterized protein</fullName>
    </submittedName>
</protein>
<dbReference type="Proteomes" id="UP001589733">
    <property type="component" value="Unassembled WGS sequence"/>
</dbReference>
<organism evidence="2 3">
    <name type="scientific">Deinococcus oregonensis</name>
    <dbReference type="NCBI Taxonomy" id="1805970"/>
    <lineage>
        <taxon>Bacteria</taxon>
        <taxon>Thermotogati</taxon>
        <taxon>Deinococcota</taxon>
        <taxon>Deinococci</taxon>
        <taxon>Deinococcales</taxon>
        <taxon>Deinococcaceae</taxon>
        <taxon>Deinococcus</taxon>
    </lineage>
</organism>
<accession>A0ABV6B5V3</accession>
<name>A0ABV6B5V3_9DEIO</name>
<evidence type="ECO:0000313" key="3">
    <source>
        <dbReference type="Proteomes" id="UP001589733"/>
    </source>
</evidence>
<dbReference type="EMBL" id="JBHLYR010000080">
    <property type="protein sequence ID" value="MFB9995080.1"/>
    <property type="molecule type" value="Genomic_DNA"/>
</dbReference>
<keyword evidence="3" id="KW-1185">Reference proteome</keyword>
<dbReference type="RefSeq" id="WP_380016667.1">
    <property type="nucleotide sequence ID" value="NZ_JBHLYR010000080.1"/>
</dbReference>
<evidence type="ECO:0000313" key="2">
    <source>
        <dbReference type="EMBL" id="MFB9995080.1"/>
    </source>
</evidence>
<comment type="caution">
    <text evidence="2">The sequence shown here is derived from an EMBL/GenBank/DDBJ whole genome shotgun (WGS) entry which is preliminary data.</text>
</comment>
<feature type="coiled-coil region" evidence="1">
    <location>
        <begin position="498"/>
        <end position="525"/>
    </location>
</feature>
<gene>
    <name evidence="2" type="ORF">ACFFLM_24320</name>
</gene>